<evidence type="ECO:0000313" key="9">
    <source>
        <dbReference type="Proteomes" id="UP000825935"/>
    </source>
</evidence>
<evidence type="ECO:0000256" key="2">
    <source>
        <dbReference type="ARBA" id="ARBA00022730"/>
    </source>
</evidence>
<dbReference type="InterPro" id="IPR001063">
    <property type="entry name" value="Ribosomal_uL22"/>
</dbReference>
<keyword evidence="2" id="KW-0699">rRNA-binding</keyword>
<dbReference type="GO" id="GO:0006412">
    <property type="term" value="P:translation"/>
    <property type="evidence" value="ECO:0007669"/>
    <property type="project" value="InterPro"/>
</dbReference>
<reference evidence="8 9" key="1">
    <citation type="submission" date="2021-08" db="EMBL/GenBank/DDBJ databases">
        <title>WGS assembly of Ceratopteris richardii.</title>
        <authorList>
            <person name="Marchant D.B."/>
            <person name="Chen G."/>
            <person name="Jenkins J."/>
            <person name="Shu S."/>
            <person name="Leebens-Mack J."/>
            <person name="Grimwood J."/>
            <person name="Schmutz J."/>
            <person name="Soltis P."/>
            <person name="Soltis D."/>
            <person name="Chen Z.-H."/>
        </authorList>
    </citation>
    <scope>NUCLEOTIDE SEQUENCE [LARGE SCALE GENOMIC DNA]</scope>
    <source>
        <strain evidence="8">Whitten #5841</strain>
        <tissue evidence="8">Leaf</tissue>
    </source>
</reference>
<protein>
    <recommendedName>
        <fullName evidence="6">Large ribosomal subunit protein uL22c</fullName>
    </recommendedName>
</protein>
<dbReference type="InterPro" id="IPR005727">
    <property type="entry name" value="Ribosomal_uL22_bac/chlpt-type"/>
</dbReference>
<dbReference type="Proteomes" id="UP000825935">
    <property type="component" value="Chromosome 27"/>
</dbReference>
<proteinExistence type="inferred from homology"/>
<dbReference type="PANTHER" id="PTHR13501:SF8">
    <property type="entry name" value="LARGE RIBOSOMAL SUBUNIT PROTEIN UL22M"/>
    <property type="match status" value="1"/>
</dbReference>
<accession>A0A8T2RJ41</accession>
<sequence>MAWSSTCRRRLLRVVEGSIRSVAPSQRLFSRSLSAGLQRFLPVESGSFGLQGHHILYRYVSTLRDHVLSSVSNEGAVQPSPLTMVPTLIGGTKKDSGQVDRTRPVQAVLKKIKESPKKVNLVAALVRGMQVEDALLQLEVLQKRAAKTVKKVVANARANATHNHGLDGNRLYVAEAFVGKGKYLKRISYHAKGRSGIMHHPSCRLTVVVKELSEEQEAEIARYKTMTFKERAKVKTKLIPHKLIETTPVWHRKRNHSTDTLDA</sequence>
<dbReference type="OrthoDB" id="416470at2759"/>
<dbReference type="CDD" id="cd00336">
    <property type="entry name" value="Ribosomal_L22"/>
    <property type="match status" value="1"/>
</dbReference>
<organism evidence="8 9">
    <name type="scientific">Ceratopteris richardii</name>
    <name type="common">Triangle waterfern</name>
    <dbReference type="NCBI Taxonomy" id="49495"/>
    <lineage>
        <taxon>Eukaryota</taxon>
        <taxon>Viridiplantae</taxon>
        <taxon>Streptophyta</taxon>
        <taxon>Embryophyta</taxon>
        <taxon>Tracheophyta</taxon>
        <taxon>Polypodiopsida</taxon>
        <taxon>Polypodiidae</taxon>
        <taxon>Polypodiales</taxon>
        <taxon>Pteridineae</taxon>
        <taxon>Pteridaceae</taxon>
        <taxon>Parkerioideae</taxon>
        <taxon>Ceratopteris</taxon>
    </lineage>
</organism>
<dbReference type="OMA" id="STANYSW"/>
<dbReference type="InterPro" id="IPR047867">
    <property type="entry name" value="Ribosomal_uL22_bac/org-type"/>
</dbReference>
<comment type="similarity">
    <text evidence="1 7">Belongs to the universal ribosomal protein uL22 family.</text>
</comment>
<evidence type="ECO:0000256" key="6">
    <source>
        <dbReference type="ARBA" id="ARBA00035285"/>
    </source>
</evidence>
<keyword evidence="3" id="KW-0694">RNA-binding</keyword>
<dbReference type="HAMAP" id="MF_01331_B">
    <property type="entry name" value="Ribosomal_uL22_B"/>
    <property type="match status" value="1"/>
</dbReference>
<dbReference type="InterPro" id="IPR036394">
    <property type="entry name" value="Ribosomal_uL22_sf"/>
</dbReference>
<keyword evidence="5 7" id="KW-0687">Ribonucleoprotein</keyword>
<comment type="caution">
    <text evidence="8">The sequence shown here is derived from an EMBL/GenBank/DDBJ whole genome shotgun (WGS) entry which is preliminary data.</text>
</comment>
<dbReference type="Gene3D" id="3.90.470.10">
    <property type="entry name" value="Ribosomal protein L22/L17"/>
    <property type="match status" value="1"/>
</dbReference>
<dbReference type="Pfam" id="PF00237">
    <property type="entry name" value="Ribosomal_L22"/>
    <property type="match status" value="1"/>
</dbReference>
<evidence type="ECO:0000256" key="5">
    <source>
        <dbReference type="ARBA" id="ARBA00023274"/>
    </source>
</evidence>
<evidence type="ECO:0000313" key="8">
    <source>
        <dbReference type="EMBL" id="KAH7295854.1"/>
    </source>
</evidence>
<evidence type="ECO:0000256" key="3">
    <source>
        <dbReference type="ARBA" id="ARBA00022884"/>
    </source>
</evidence>
<evidence type="ECO:0000256" key="1">
    <source>
        <dbReference type="ARBA" id="ARBA00009451"/>
    </source>
</evidence>
<dbReference type="AlphaFoldDB" id="A0A8T2RJ41"/>
<dbReference type="NCBIfam" id="TIGR01044">
    <property type="entry name" value="rplV_bact"/>
    <property type="match status" value="1"/>
</dbReference>
<evidence type="ECO:0000256" key="7">
    <source>
        <dbReference type="RuleBase" id="RU004005"/>
    </source>
</evidence>
<dbReference type="GO" id="GO:0019843">
    <property type="term" value="F:rRNA binding"/>
    <property type="evidence" value="ECO:0007669"/>
    <property type="project" value="UniProtKB-KW"/>
</dbReference>
<keyword evidence="4 7" id="KW-0689">Ribosomal protein</keyword>
<dbReference type="GO" id="GO:0005762">
    <property type="term" value="C:mitochondrial large ribosomal subunit"/>
    <property type="evidence" value="ECO:0007669"/>
    <property type="project" value="TreeGrafter"/>
</dbReference>
<dbReference type="EMBL" id="CM035432">
    <property type="protein sequence ID" value="KAH7295854.1"/>
    <property type="molecule type" value="Genomic_DNA"/>
</dbReference>
<dbReference type="FunFam" id="3.90.470.10:FF:000013">
    <property type="entry name" value="50S ribosomal protein L22"/>
    <property type="match status" value="1"/>
</dbReference>
<dbReference type="SUPFAM" id="SSF54843">
    <property type="entry name" value="Ribosomal protein L22"/>
    <property type="match status" value="1"/>
</dbReference>
<dbReference type="PANTHER" id="PTHR13501">
    <property type="entry name" value="CHLOROPLAST 50S RIBOSOMAL PROTEIN L22-RELATED"/>
    <property type="match status" value="1"/>
</dbReference>
<name>A0A8T2RJ41_CERRI</name>
<keyword evidence="9" id="KW-1185">Reference proteome</keyword>
<evidence type="ECO:0000256" key="4">
    <source>
        <dbReference type="ARBA" id="ARBA00022980"/>
    </source>
</evidence>
<dbReference type="GO" id="GO:0003735">
    <property type="term" value="F:structural constituent of ribosome"/>
    <property type="evidence" value="ECO:0007669"/>
    <property type="project" value="InterPro"/>
</dbReference>
<gene>
    <name evidence="8" type="ORF">KP509_27G068600</name>
</gene>